<dbReference type="HOGENOM" id="CLU_075538_0_0_10"/>
<dbReference type="InterPro" id="IPR054331">
    <property type="entry name" value="LiaF_TM"/>
</dbReference>
<feature type="transmembrane region" description="Helical" evidence="1">
    <location>
        <begin position="90"/>
        <end position="107"/>
    </location>
</feature>
<evidence type="ECO:0000259" key="2">
    <source>
        <dbReference type="Pfam" id="PF22570"/>
    </source>
</evidence>
<dbReference type="Proteomes" id="UP000005631">
    <property type="component" value="Chromosome"/>
</dbReference>
<feature type="domain" description="LiaF transmembrane" evidence="2">
    <location>
        <begin position="15"/>
        <end position="110"/>
    </location>
</feature>
<accession>G8R0K8</accession>
<evidence type="ECO:0000313" key="4">
    <source>
        <dbReference type="Proteomes" id="UP000005631"/>
    </source>
</evidence>
<dbReference type="PANTHER" id="PTHR40763">
    <property type="entry name" value="MEMBRANE PROTEIN-RELATED"/>
    <property type="match status" value="1"/>
</dbReference>
<keyword evidence="1" id="KW-1133">Transmembrane helix</keyword>
<protein>
    <submittedName>
        <fullName evidence="3">Putative membrane protein (DUF2154)</fullName>
    </submittedName>
</protein>
<evidence type="ECO:0000256" key="1">
    <source>
        <dbReference type="SAM" id="Phobius"/>
    </source>
</evidence>
<keyword evidence="1" id="KW-0812">Transmembrane</keyword>
<dbReference type="RefSeq" id="WP_014202068.1">
    <property type="nucleotide sequence ID" value="NC_016599.1"/>
</dbReference>
<dbReference type="STRING" id="926562.Oweho_1724"/>
<dbReference type="KEGG" id="oho:Oweho_1724"/>
<sequence length="247" mass="27470">MSPEVQNNRSKKGIVTGVVIIGFGVVLLLRKMDIIIPDWIFSWQTLLIFIGLMIGISSDFRKPASWILMGLGTVFLINDMFYIPFQIREFFWPVAIIVVGLIVIVRPKGRRKQWSSESYNGDYVKKDTSGFDADRSNRLDSVSVFNGSKKRIIAKDFQGGETVTIFGGTEINLLQADFENTITIDCVAIFGGLKLIVPPNWEIQNNVTGVMGGVEDKRISAVEVVPDNKRLILTGAVVFGGMDIVSY</sequence>
<keyword evidence="4" id="KW-1185">Reference proteome</keyword>
<dbReference type="PANTHER" id="PTHR40763:SF5">
    <property type="entry name" value="MEMBRANE PROTEIN"/>
    <property type="match status" value="1"/>
</dbReference>
<dbReference type="OrthoDB" id="129627at2"/>
<organism evidence="3 4">
    <name type="scientific">Owenweeksia hongkongensis (strain DSM 17368 / CIP 108786 / JCM 12287 / NRRL B-23963 / UST20020801)</name>
    <dbReference type="NCBI Taxonomy" id="926562"/>
    <lineage>
        <taxon>Bacteria</taxon>
        <taxon>Pseudomonadati</taxon>
        <taxon>Bacteroidota</taxon>
        <taxon>Flavobacteriia</taxon>
        <taxon>Flavobacteriales</taxon>
        <taxon>Owenweeksiaceae</taxon>
        <taxon>Owenweeksia</taxon>
    </lineage>
</organism>
<evidence type="ECO:0000313" key="3">
    <source>
        <dbReference type="EMBL" id="AEV32712.1"/>
    </source>
</evidence>
<dbReference type="AlphaFoldDB" id="G8R0K8"/>
<feature type="transmembrane region" description="Helical" evidence="1">
    <location>
        <begin position="35"/>
        <end position="54"/>
    </location>
</feature>
<gene>
    <name evidence="3" type="ordered locus">Oweho_1724</name>
</gene>
<name>G8R0K8_OWEHD</name>
<dbReference type="Pfam" id="PF22570">
    <property type="entry name" value="LiaF-TM"/>
    <property type="match status" value="1"/>
</dbReference>
<feature type="transmembrane region" description="Helical" evidence="1">
    <location>
        <begin position="66"/>
        <end position="84"/>
    </location>
</feature>
<proteinExistence type="predicted"/>
<keyword evidence="1" id="KW-0472">Membrane</keyword>
<reference evidence="3 4" key="1">
    <citation type="journal article" date="2012" name="Stand. Genomic Sci.">
        <title>Genome sequence of the orange-pigmented seawater bacterium Owenweeksia hongkongensis type strain (UST20020801(T)).</title>
        <authorList>
            <person name="Riedel T."/>
            <person name="Held B."/>
            <person name="Nolan M."/>
            <person name="Lucas S."/>
            <person name="Lapidus A."/>
            <person name="Tice H."/>
            <person name="Del Rio T.G."/>
            <person name="Cheng J.F."/>
            <person name="Han C."/>
            <person name="Tapia R."/>
            <person name="Goodwin L.A."/>
            <person name="Pitluck S."/>
            <person name="Liolios K."/>
            <person name="Mavromatis K."/>
            <person name="Pagani I."/>
            <person name="Ivanova N."/>
            <person name="Mikhailova N."/>
            <person name="Pati A."/>
            <person name="Chen A."/>
            <person name="Palaniappan K."/>
            <person name="Rohde M."/>
            <person name="Tindall B.J."/>
            <person name="Detter J.C."/>
            <person name="Goker M."/>
            <person name="Woyke T."/>
            <person name="Bristow J."/>
            <person name="Eisen J.A."/>
            <person name="Markowitz V."/>
            <person name="Hugenholtz P."/>
            <person name="Klenk H.P."/>
            <person name="Kyrpides N.C."/>
        </authorList>
    </citation>
    <scope>NUCLEOTIDE SEQUENCE</scope>
    <source>
        <strain evidence="4">DSM 17368 / JCM 12287 / NRRL B-23963</strain>
    </source>
</reference>
<dbReference type="eggNOG" id="COG4758">
    <property type="taxonomic scope" value="Bacteria"/>
</dbReference>
<dbReference type="EMBL" id="CP003156">
    <property type="protein sequence ID" value="AEV32712.1"/>
    <property type="molecule type" value="Genomic_DNA"/>
</dbReference>
<feature type="transmembrane region" description="Helical" evidence="1">
    <location>
        <begin position="12"/>
        <end position="29"/>
    </location>
</feature>